<name>A0ABW0VR69_9BACL</name>
<reference evidence="2" key="1">
    <citation type="journal article" date="2019" name="Int. J. Syst. Evol. Microbiol.">
        <title>The Global Catalogue of Microorganisms (GCM) 10K type strain sequencing project: providing services to taxonomists for standard genome sequencing and annotation.</title>
        <authorList>
            <consortium name="The Broad Institute Genomics Platform"/>
            <consortium name="The Broad Institute Genome Sequencing Center for Infectious Disease"/>
            <person name="Wu L."/>
            <person name="Ma J."/>
        </authorList>
    </citation>
    <scope>NUCLEOTIDE SEQUENCE [LARGE SCALE GENOMIC DNA]</scope>
    <source>
        <strain evidence="2">CGMCC 1.3240</strain>
    </source>
</reference>
<dbReference type="RefSeq" id="WP_379186837.1">
    <property type="nucleotide sequence ID" value="NZ_JBHSOW010000016.1"/>
</dbReference>
<keyword evidence="2" id="KW-1185">Reference proteome</keyword>
<dbReference type="EMBL" id="JBHSOW010000016">
    <property type="protein sequence ID" value="MFC5648372.1"/>
    <property type="molecule type" value="Genomic_DNA"/>
</dbReference>
<evidence type="ECO:0000313" key="1">
    <source>
        <dbReference type="EMBL" id="MFC5648372.1"/>
    </source>
</evidence>
<proteinExistence type="predicted"/>
<comment type="caution">
    <text evidence="1">The sequence shown here is derived from an EMBL/GenBank/DDBJ whole genome shotgun (WGS) entry which is preliminary data.</text>
</comment>
<dbReference type="Proteomes" id="UP001596047">
    <property type="component" value="Unassembled WGS sequence"/>
</dbReference>
<protein>
    <submittedName>
        <fullName evidence="1">Uncharacterized protein</fullName>
    </submittedName>
</protein>
<sequence length="55" mass="6457">MDDRKLELMHKLIKSGIAKDPQWLDRLDEPAPLWVVLDLVLQLIENIDPPHQPFD</sequence>
<organism evidence="1 2">
    <name type="scientific">Paenibacillus solisilvae</name>
    <dbReference type="NCBI Taxonomy" id="2486751"/>
    <lineage>
        <taxon>Bacteria</taxon>
        <taxon>Bacillati</taxon>
        <taxon>Bacillota</taxon>
        <taxon>Bacilli</taxon>
        <taxon>Bacillales</taxon>
        <taxon>Paenibacillaceae</taxon>
        <taxon>Paenibacillus</taxon>
    </lineage>
</organism>
<accession>A0ABW0VR69</accession>
<evidence type="ECO:0000313" key="2">
    <source>
        <dbReference type="Proteomes" id="UP001596047"/>
    </source>
</evidence>
<gene>
    <name evidence="1" type="ORF">ACFPYJ_04400</name>
</gene>